<dbReference type="EMBL" id="KZ155784">
    <property type="protein sequence ID" value="OUS46217.1"/>
    <property type="molecule type" value="Genomic_DNA"/>
</dbReference>
<gene>
    <name evidence="2" type="ORF">BE221DRAFT_74978</name>
</gene>
<evidence type="ECO:0000256" key="1">
    <source>
        <dbReference type="SAM" id="MobiDB-lite"/>
    </source>
</evidence>
<organism evidence="2">
    <name type="scientific">Ostreococcus tauri</name>
    <name type="common">Marine green alga</name>
    <dbReference type="NCBI Taxonomy" id="70448"/>
    <lineage>
        <taxon>Eukaryota</taxon>
        <taxon>Viridiplantae</taxon>
        <taxon>Chlorophyta</taxon>
        <taxon>Mamiellophyceae</taxon>
        <taxon>Mamiellales</taxon>
        <taxon>Bathycoccaceae</taxon>
        <taxon>Ostreococcus</taxon>
    </lineage>
</organism>
<sequence length="62" mass="6847">MRGPGRRDPGRDGATGARASDRRTTGKVLNGKRKFYFIGVMRESRRCKGRGRGGANPRDVAR</sequence>
<name>A0A1Y5IC50_OSTTA</name>
<dbReference type="AlphaFoldDB" id="A0A1Y5IC50"/>
<feature type="region of interest" description="Disordered" evidence="1">
    <location>
        <begin position="1"/>
        <end position="28"/>
    </location>
</feature>
<reference evidence="2" key="1">
    <citation type="submission" date="2017-04" db="EMBL/GenBank/DDBJ databases">
        <title>Population genomics of picophytoplankton unveils novel chromosome hypervariability.</title>
        <authorList>
            <consortium name="DOE Joint Genome Institute"/>
            <person name="Blanc-Mathieu R."/>
            <person name="Krasovec M."/>
            <person name="Hebrard M."/>
            <person name="Yau S."/>
            <person name="Desgranges E."/>
            <person name="Martin J."/>
            <person name="Schackwitz W."/>
            <person name="Kuo A."/>
            <person name="Salin G."/>
            <person name="Donnadieu C."/>
            <person name="Desdevises Y."/>
            <person name="Sanchez-Ferandin S."/>
            <person name="Moreau H."/>
            <person name="Rivals E."/>
            <person name="Grigoriev I.V."/>
            <person name="Grimsley N."/>
            <person name="Eyre-Walker A."/>
            <person name="Piganeau G."/>
        </authorList>
    </citation>
    <scope>NUCLEOTIDE SEQUENCE [LARGE SCALE GENOMIC DNA]</scope>
    <source>
        <strain evidence="2">RCC 1115</strain>
    </source>
</reference>
<protein>
    <submittedName>
        <fullName evidence="2">Uncharacterized protein</fullName>
    </submittedName>
</protein>
<feature type="compositionally biased region" description="Basic and acidic residues" evidence="1">
    <location>
        <begin position="1"/>
        <end position="11"/>
    </location>
</feature>
<proteinExistence type="predicted"/>
<dbReference type="Proteomes" id="UP000195557">
    <property type="component" value="Unassembled WGS sequence"/>
</dbReference>
<accession>A0A1Y5IC50</accession>
<evidence type="ECO:0000313" key="2">
    <source>
        <dbReference type="EMBL" id="OUS46217.1"/>
    </source>
</evidence>